<feature type="domain" description="Gnk2-homologous" evidence="7">
    <location>
        <begin position="19"/>
        <end position="121"/>
    </location>
</feature>
<sequence length="255" mass="28004">MALLYHLLLLSVLLPFCTAATDSIGQYCANSFNGSKIQANIDHVLSNLVAKASVGGFATSYSGEGSDIIYGLAQCRGDVSSDDCSTCLTAAAKKLPTVCPGQADARIWYDYCFMRYDNENFIGKADTGYAIIYINVQNATDPEAFDKEEESLMNKLKAEAVAPGSKGFATGKTEFTPYVTIYGLEQCTKDLQPLMCAQCLSSALAKFPDYCRFRRGCQVLYSSCIVRYEIYPFFFPLDSRPTTEVGQYSKAILFP</sequence>
<evidence type="ECO:0000256" key="1">
    <source>
        <dbReference type="ARBA" id="ARBA00004613"/>
    </source>
</evidence>
<feature type="chain" id="PRO_5034743769" evidence="6">
    <location>
        <begin position="20"/>
        <end position="255"/>
    </location>
</feature>
<dbReference type="AlphaFoldDB" id="A0A8B7BSP4"/>
<evidence type="ECO:0000313" key="8">
    <source>
        <dbReference type="Proteomes" id="UP000228380"/>
    </source>
</evidence>
<name>A0A8B7BSP4_PHODC</name>
<evidence type="ECO:0000256" key="6">
    <source>
        <dbReference type="SAM" id="SignalP"/>
    </source>
</evidence>
<proteinExistence type="inferred from homology"/>
<dbReference type="Proteomes" id="UP000228380">
    <property type="component" value="Chromosome 3"/>
</dbReference>
<dbReference type="CDD" id="cd23509">
    <property type="entry name" value="Gnk2-like"/>
    <property type="match status" value="2"/>
</dbReference>
<dbReference type="PANTHER" id="PTHR32411">
    <property type="entry name" value="CYSTEINE-RICH REPEAT SECRETORY PROTEIN 38-RELATED"/>
    <property type="match status" value="1"/>
</dbReference>
<comment type="similarity">
    <text evidence="5">Belongs to the cysteine-rich repeat secretory protein family.</text>
</comment>
<dbReference type="Pfam" id="PF01657">
    <property type="entry name" value="Stress-antifung"/>
    <property type="match status" value="2"/>
</dbReference>
<reference evidence="9" key="2">
    <citation type="submission" date="2025-08" db="UniProtKB">
        <authorList>
            <consortium name="RefSeq"/>
        </authorList>
    </citation>
    <scope>IDENTIFICATION</scope>
    <source>
        <tissue evidence="9">Young leaves</tissue>
    </source>
</reference>
<dbReference type="InterPro" id="IPR050581">
    <property type="entry name" value="CRR_secretory_protein"/>
</dbReference>
<gene>
    <name evidence="9" type="primary">LOC103703442</name>
</gene>
<keyword evidence="2" id="KW-0964">Secreted</keyword>
<dbReference type="OrthoDB" id="1731016at2759"/>
<accession>A0A8B7BSP4</accession>
<dbReference type="RefSeq" id="XP_008784514.2">
    <property type="nucleotide sequence ID" value="XM_008786292.4"/>
</dbReference>
<dbReference type="KEGG" id="pda:103703442"/>
<reference evidence="8" key="1">
    <citation type="journal article" date="2019" name="Nat. Commun.">
        <title>Genome-wide association mapping of date palm fruit traits.</title>
        <authorList>
            <person name="Hazzouri K.M."/>
            <person name="Gros-Balthazard M."/>
            <person name="Flowers J.M."/>
            <person name="Copetti D."/>
            <person name="Lemansour A."/>
            <person name="Lebrun M."/>
            <person name="Masmoudi K."/>
            <person name="Ferrand S."/>
            <person name="Dhar M.I."/>
            <person name="Fresquez Z.A."/>
            <person name="Rosas U."/>
            <person name="Zhang J."/>
            <person name="Talag J."/>
            <person name="Lee S."/>
            <person name="Kudrna D."/>
            <person name="Powell R.F."/>
            <person name="Leitch I.J."/>
            <person name="Krueger R.R."/>
            <person name="Wing R.A."/>
            <person name="Amiri K.M.A."/>
            <person name="Purugganan M.D."/>
        </authorList>
    </citation>
    <scope>NUCLEOTIDE SEQUENCE [LARGE SCALE GENOMIC DNA]</scope>
    <source>
        <strain evidence="8">cv. Khalas</strain>
    </source>
</reference>
<feature type="domain" description="Gnk2-homologous" evidence="7">
    <location>
        <begin position="127"/>
        <end position="233"/>
    </location>
</feature>
<evidence type="ECO:0000256" key="5">
    <source>
        <dbReference type="ARBA" id="ARBA00038515"/>
    </source>
</evidence>
<evidence type="ECO:0000313" key="9">
    <source>
        <dbReference type="RefSeq" id="XP_008784514.2"/>
    </source>
</evidence>
<dbReference type="PANTHER" id="PTHR32411:SF55">
    <property type="entry name" value="CYSTEINE-RICH REPEAT SECRETORY PROTEIN 55"/>
    <property type="match status" value="1"/>
</dbReference>
<keyword evidence="8" id="KW-1185">Reference proteome</keyword>
<evidence type="ECO:0000259" key="7">
    <source>
        <dbReference type="PROSITE" id="PS51473"/>
    </source>
</evidence>
<evidence type="ECO:0000256" key="3">
    <source>
        <dbReference type="ARBA" id="ARBA00022729"/>
    </source>
</evidence>
<keyword evidence="3 6" id="KW-0732">Signal</keyword>
<dbReference type="PROSITE" id="PS51473">
    <property type="entry name" value="GNK2"/>
    <property type="match status" value="2"/>
</dbReference>
<feature type="signal peptide" evidence="6">
    <location>
        <begin position="1"/>
        <end position="19"/>
    </location>
</feature>
<evidence type="ECO:0000256" key="4">
    <source>
        <dbReference type="ARBA" id="ARBA00022737"/>
    </source>
</evidence>
<dbReference type="InterPro" id="IPR002902">
    <property type="entry name" value="GNK2"/>
</dbReference>
<organism evidence="8 9">
    <name type="scientific">Phoenix dactylifera</name>
    <name type="common">Date palm</name>
    <dbReference type="NCBI Taxonomy" id="42345"/>
    <lineage>
        <taxon>Eukaryota</taxon>
        <taxon>Viridiplantae</taxon>
        <taxon>Streptophyta</taxon>
        <taxon>Embryophyta</taxon>
        <taxon>Tracheophyta</taxon>
        <taxon>Spermatophyta</taxon>
        <taxon>Magnoliopsida</taxon>
        <taxon>Liliopsida</taxon>
        <taxon>Arecaceae</taxon>
        <taxon>Coryphoideae</taxon>
        <taxon>Phoeniceae</taxon>
        <taxon>Phoenix</taxon>
    </lineage>
</organism>
<dbReference type="GO" id="GO:0005576">
    <property type="term" value="C:extracellular region"/>
    <property type="evidence" value="ECO:0007669"/>
    <property type="project" value="UniProtKB-SubCell"/>
</dbReference>
<dbReference type="GeneID" id="103703442"/>
<evidence type="ECO:0000256" key="2">
    <source>
        <dbReference type="ARBA" id="ARBA00022525"/>
    </source>
</evidence>
<protein>
    <submittedName>
        <fullName evidence="9">Cysteine-rich repeat secretory protein 55-like</fullName>
    </submittedName>
</protein>
<dbReference type="FunFam" id="3.30.430.20:FF:000002">
    <property type="entry name" value="Cysteine-rich receptor-like protein kinase 10"/>
    <property type="match status" value="1"/>
</dbReference>
<comment type="subcellular location">
    <subcellularLocation>
        <location evidence="1">Secreted</location>
    </subcellularLocation>
</comment>
<dbReference type="InterPro" id="IPR038408">
    <property type="entry name" value="GNK2_sf"/>
</dbReference>
<keyword evidence="4" id="KW-0677">Repeat</keyword>
<dbReference type="Gene3D" id="3.30.430.20">
    <property type="entry name" value="Gnk2 domain, C-X8-C-X2-C motif"/>
    <property type="match status" value="2"/>
</dbReference>